<proteinExistence type="predicted"/>
<name>A0A150WW23_BDEBC</name>
<dbReference type="RefSeq" id="WP_063242468.1">
    <property type="nucleotide sequence ID" value="NZ_LUKF01000001.1"/>
</dbReference>
<comment type="caution">
    <text evidence="2">The sequence shown here is derived from an EMBL/GenBank/DDBJ whole genome shotgun (WGS) entry which is preliminary data.</text>
</comment>
<dbReference type="Proteomes" id="UP000075391">
    <property type="component" value="Unassembled WGS sequence"/>
</dbReference>
<dbReference type="OrthoDB" id="7428207at2"/>
<organism evidence="2 3">
    <name type="scientific">Bdellovibrio bacteriovorus</name>
    <dbReference type="NCBI Taxonomy" id="959"/>
    <lineage>
        <taxon>Bacteria</taxon>
        <taxon>Pseudomonadati</taxon>
        <taxon>Bdellovibrionota</taxon>
        <taxon>Bdellovibrionia</taxon>
        <taxon>Bdellovibrionales</taxon>
        <taxon>Pseudobdellovibrionaceae</taxon>
        <taxon>Bdellovibrio</taxon>
    </lineage>
</organism>
<gene>
    <name evidence="2" type="ORF">AZI85_01840</name>
</gene>
<reference evidence="2 3" key="1">
    <citation type="submission" date="2016-03" db="EMBL/GenBank/DDBJ databases">
        <authorList>
            <person name="Ploux O."/>
        </authorList>
    </citation>
    <scope>NUCLEOTIDE SEQUENCE [LARGE SCALE GENOMIC DNA]</scope>
    <source>
        <strain evidence="2 3">BER2</strain>
    </source>
</reference>
<evidence type="ECO:0000313" key="2">
    <source>
        <dbReference type="EMBL" id="KYG70698.1"/>
    </source>
</evidence>
<dbReference type="EMBL" id="LUKF01000001">
    <property type="protein sequence ID" value="KYG70698.1"/>
    <property type="molecule type" value="Genomic_DNA"/>
</dbReference>
<sequence>MMKQMLLVIAFCLSGCATIVKNEKIPVKFVGGLQKGETQISIPDGQYQVFNGQTTVLVSRSKEDIPISVTCNNETREGVIKTSYDATAGILGNIVFGGIIGMGIDAYNNKTYDPPQIYNIAPLCLKEASAPETIAAKEAPRQPSSQMQQPPYKKNLVPF</sequence>
<protein>
    <submittedName>
        <fullName evidence="2">Uncharacterized protein</fullName>
    </submittedName>
</protein>
<evidence type="ECO:0000313" key="3">
    <source>
        <dbReference type="Proteomes" id="UP000075391"/>
    </source>
</evidence>
<accession>A0A150WW23</accession>
<evidence type="ECO:0000256" key="1">
    <source>
        <dbReference type="SAM" id="MobiDB-lite"/>
    </source>
</evidence>
<feature type="region of interest" description="Disordered" evidence="1">
    <location>
        <begin position="136"/>
        <end position="159"/>
    </location>
</feature>
<feature type="compositionally biased region" description="Low complexity" evidence="1">
    <location>
        <begin position="141"/>
        <end position="151"/>
    </location>
</feature>
<dbReference type="AlphaFoldDB" id="A0A150WW23"/>